<keyword evidence="6 7" id="KW-0813">Transport</keyword>
<dbReference type="RefSeq" id="XP_005089500.1">
    <property type="nucleotide sequence ID" value="XM_005089443.3"/>
</dbReference>
<evidence type="ECO:0000256" key="3">
    <source>
        <dbReference type="ARBA" id="ARBA00023136"/>
    </source>
</evidence>
<feature type="transmembrane region" description="Helical" evidence="4">
    <location>
        <begin position="432"/>
        <end position="454"/>
    </location>
</feature>
<keyword evidence="2 4" id="KW-1133">Transmembrane helix</keyword>
<dbReference type="Pfam" id="PF07690">
    <property type="entry name" value="MFS_1"/>
    <property type="match status" value="1"/>
</dbReference>
<dbReference type="PANTHER" id="PTHR23121:SF9">
    <property type="entry name" value="SODIUM-DEPENDENT GLUCOSE TRANSPORTER 1"/>
    <property type="match status" value="1"/>
</dbReference>
<gene>
    <name evidence="6 7 8" type="primary">LOC101856142</name>
</gene>
<keyword evidence="6 7" id="KW-0762">Sugar transport</keyword>
<evidence type="ECO:0000313" key="5">
    <source>
        <dbReference type="Proteomes" id="UP000694888"/>
    </source>
</evidence>
<evidence type="ECO:0000313" key="8">
    <source>
        <dbReference type="RefSeq" id="XP_035824911.1"/>
    </source>
</evidence>
<dbReference type="InterPro" id="IPR011701">
    <property type="entry name" value="MFS"/>
</dbReference>
<feature type="transmembrane region" description="Helical" evidence="4">
    <location>
        <begin position="347"/>
        <end position="365"/>
    </location>
</feature>
<keyword evidence="5" id="KW-1185">Reference proteome</keyword>
<sequence length="521" mass="57383">MANEVVECGAATRETENCHDPFLTEQGNSVPKQREKSSLEKFKDHEYRRKFLHSVVLSCSSFVLGLVIGQQGPTFLDLLIITGVDLETGSSFFTAASCGYLFGSFVSGFLHGKVNDHIMMVVVSAGAGTAAIITPHCSPFWLMICIRFLTNMFCGGIDTFANAQHLGLWGSEGRALLQFIHFTFALGGMLTPLYTEPFLAEKDVSDDHTTDSQLSINTTAVPYSLNTSIMENTSTSSHNMTISGDHQISSNVHYAFLITGILSFLASIPYIVLYFTDKSGKSSSDGPSSDEKSRKVPLPLRVFMIIVLCLLYVVYCCVEDTFASFLMTFVVNEYDHVTKSKGAYMTTFYWASFAVGRFLSIFLAKYMRAVRLMYLCSTLMIIAYSAFLVSAHFAAIDALTVFAGLAGVAMSSLFPSGLSWTEAELMPVTGWISSFILIGSSIGMMVNPLILGYLMEEVANMWFCYLLLGETLLMCVIFLFLLFFNRKYVNIKYGPVTLPVTSSVTVVAPPESESLHSAKML</sequence>
<evidence type="ECO:0000256" key="4">
    <source>
        <dbReference type="SAM" id="Phobius"/>
    </source>
</evidence>
<dbReference type="PANTHER" id="PTHR23121">
    <property type="entry name" value="SODIUM-DEPENDENT GLUCOSE TRANSPORTER 1"/>
    <property type="match status" value="1"/>
</dbReference>
<dbReference type="GeneID" id="101856142"/>
<dbReference type="InterPro" id="IPR036259">
    <property type="entry name" value="MFS_trans_sf"/>
</dbReference>
<dbReference type="SUPFAM" id="SSF103473">
    <property type="entry name" value="MFS general substrate transporter"/>
    <property type="match status" value="1"/>
</dbReference>
<dbReference type="Gene3D" id="1.20.1250.20">
    <property type="entry name" value="MFS general substrate transporter like domains"/>
    <property type="match status" value="2"/>
</dbReference>
<evidence type="ECO:0000313" key="6">
    <source>
        <dbReference type="RefSeq" id="XP_005089500.1"/>
    </source>
</evidence>
<protein>
    <submittedName>
        <fullName evidence="6 7">Sodium-dependent glucose transporter 1C</fullName>
    </submittedName>
</protein>
<feature type="transmembrane region" description="Helical" evidence="4">
    <location>
        <begin position="302"/>
        <end position="327"/>
    </location>
</feature>
<evidence type="ECO:0000313" key="7">
    <source>
        <dbReference type="RefSeq" id="XP_005089501.1"/>
    </source>
</evidence>
<accession>A0ABM0JAX6</accession>
<evidence type="ECO:0000256" key="2">
    <source>
        <dbReference type="ARBA" id="ARBA00022989"/>
    </source>
</evidence>
<feature type="transmembrane region" description="Helical" evidence="4">
    <location>
        <begin position="401"/>
        <end position="420"/>
    </location>
</feature>
<organism evidence="5 7">
    <name type="scientific">Aplysia californica</name>
    <name type="common">California sea hare</name>
    <dbReference type="NCBI Taxonomy" id="6500"/>
    <lineage>
        <taxon>Eukaryota</taxon>
        <taxon>Metazoa</taxon>
        <taxon>Spiralia</taxon>
        <taxon>Lophotrochozoa</taxon>
        <taxon>Mollusca</taxon>
        <taxon>Gastropoda</taxon>
        <taxon>Heterobranchia</taxon>
        <taxon>Euthyneura</taxon>
        <taxon>Tectipleura</taxon>
        <taxon>Aplysiida</taxon>
        <taxon>Aplysioidea</taxon>
        <taxon>Aplysiidae</taxon>
        <taxon>Aplysia</taxon>
    </lineage>
</organism>
<proteinExistence type="predicted"/>
<feature type="transmembrane region" description="Helical" evidence="4">
    <location>
        <begin position="254"/>
        <end position="275"/>
    </location>
</feature>
<feature type="transmembrane region" description="Helical" evidence="4">
    <location>
        <begin position="89"/>
        <end position="110"/>
    </location>
</feature>
<feature type="transmembrane region" description="Helical" evidence="4">
    <location>
        <begin position="117"/>
        <end position="134"/>
    </location>
</feature>
<feature type="transmembrane region" description="Helical" evidence="4">
    <location>
        <begin position="460"/>
        <end position="484"/>
    </location>
</feature>
<evidence type="ECO:0000256" key="1">
    <source>
        <dbReference type="ARBA" id="ARBA00022692"/>
    </source>
</evidence>
<dbReference type="Proteomes" id="UP000694888">
    <property type="component" value="Unplaced"/>
</dbReference>
<keyword evidence="1 4" id="KW-0812">Transmembrane</keyword>
<feature type="transmembrane region" description="Helical" evidence="4">
    <location>
        <begin position="372"/>
        <end position="395"/>
    </location>
</feature>
<dbReference type="RefSeq" id="XP_035824911.1">
    <property type="nucleotide sequence ID" value="XM_035969018.1"/>
</dbReference>
<name>A0ABM0JAX6_APLCA</name>
<dbReference type="RefSeq" id="XP_005089501.1">
    <property type="nucleotide sequence ID" value="XM_005089444.3"/>
</dbReference>
<reference evidence="6 7" key="1">
    <citation type="submission" date="2025-05" db="UniProtKB">
        <authorList>
            <consortium name="RefSeq"/>
        </authorList>
    </citation>
    <scope>IDENTIFICATION</scope>
</reference>
<feature type="transmembrane region" description="Helical" evidence="4">
    <location>
        <begin position="51"/>
        <end position="69"/>
    </location>
</feature>
<keyword evidence="3 4" id="KW-0472">Membrane</keyword>